<protein>
    <submittedName>
        <fullName evidence="1 3">Uncharacterized protein</fullName>
    </submittedName>
</protein>
<dbReference type="EMBL" id="UYRR01005391">
    <property type="protein sequence ID" value="VDK21770.1"/>
    <property type="molecule type" value="Genomic_DNA"/>
</dbReference>
<gene>
    <name evidence="1" type="ORF">ASIM_LOCUS3467</name>
</gene>
<dbReference type="WBParaSite" id="ASIM_0000363201-mRNA-1">
    <property type="protein sequence ID" value="ASIM_0000363201-mRNA-1"/>
    <property type="gene ID" value="ASIM_0000363201"/>
</dbReference>
<keyword evidence="2" id="KW-1185">Reference proteome</keyword>
<proteinExistence type="predicted"/>
<sequence>MRIFNVDTISPIPTPQSTIAKNQHVQTDDPSKHNKYIQTTTTNTPTRNAHIQTSSTKQRTVMTQLSKRKVITRDVAMQFDRMLYYKDIERIINHVIMRIFSSKRFAAVLNGKAQKSNNQAPPLYANRLNRMGTRNRYCTLVNNRNNQDSLNKLSSYNRGFNVISRQQLLRTLDRIIDQKQQIILNERTCASKSLPLSRIRTNFRHSENALESKRKDQCKNG</sequence>
<dbReference type="Proteomes" id="UP000267096">
    <property type="component" value="Unassembled WGS sequence"/>
</dbReference>
<dbReference type="AlphaFoldDB" id="A0A0M3J7T4"/>
<evidence type="ECO:0000313" key="2">
    <source>
        <dbReference type="Proteomes" id="UP000267096"/>
    </source>
</evidence>
<reference evidence="3" key="1">
    <citation type="submission" date="2017-02" db="UniProtKB">
        <authorList>
            <consortium name="WormBaseParasite"/>
        </authorList>
    </citation>
    <scope>IDENTIFICATION</scope>
</reference>
<organism evidence="3">
    <name type="scientific">Anisakis simplex</name>
    <name type="common">Herring worm</name>
    <dbReference type="NCBI Taxonomy" id="6269"/>
    <lineage>
        <taxon>Eukaryota</taxon>
        <taxon>Metazoa</taxon>
        <taxon>Ecdysozoa</taxon>
        <taxon>Nematoda</taxon>
        <taxon>Chromadorea</taxon>
        <taxon>Rhabditida</taxon>
        <taxon>Spirurina</taxon>
        <taxon>Ascaridomorpha</taxon>
        <taxon>Ascaridoidea</taxon>
        <taxon>Anisakidae</taxon>
        <taxon>Anisakis</taxon>
        <taxon>Anisakis simplex complex</taxon>
    </lineage>
</organism>
<accession>A0A0M3J7T4</accession>
<evidence type="ECO:0000313" key="3">
    <source>
        <dbReference type="WBParaSite" id="ASIM_0000363201-mRNA-1"/>
    </source>
</evidence>
<name>A0A0M3J7T4_ANISI</name>
<reference evidence="1 2" key="2">
    <citation type="submission" date="2018-11" db="EMBL/GenBank/DDBJ databases">
        <authorList>
            <consortium name="Pathogen Informatics"/>
        </authorList>
    </citation>
    <scope>NUCLEOTIDE SEQUENCE [LARGE SCALE GENOMIC DNA]</scope>
</reference>
<evidence type="ECO:0000313" key="1">
    <source>
        <dbReference type="EMBL" id="VDK21770.1"/>
    </source>
</evidence>